<dbReference type="RefSeq" id="WP_166693960.1">
    <property type="nucleotide sequence ID" value="NZ_WAEL01000012.1"/>
</dbReference>
<comment type="subcellular location">
    <subcellularLocation>
        <location evidence="1">Cytoplasm</location>
    </subcellularLocation>
</comment>
<evidence type="ECO:0000256" key="2">
    <source>
        <dbReference type="ARBA" id="ARBA00022490"/>
    </source>
</evidence>
<gene>
    <name evidence="3" type="ORF">F7231_24915</name>
</gene>
<keyword evidence="2" id="KW-0963">Cytoplasm</keyword>
<dbReference type="EMBL" id="WAEL01000012">
    <property type="protein sequence ID" value="NID13435.1"/>
    <property type="molecule type" value="Genomic_DNA"/>
</dbReference>
<comment type="caution">
    <text evidence="3">The sequence shown here is derived from an EMBL/GenBank/DDBJ whole genome shotgun (WGS) entry which is preliminary data.</text>
</comment>
<dbReference type="Proteomes" id="UP000606008">
    <property type="component" value="Unassembled WGS sequence"/>
</dbReference>
<sequence>MLLTYDDFRARTARENFFQFRGSNLKEVDEALQAYWKDVKRGSPQQVIHLINVLKACATWFKRKQGKSDTTSLGGGSDLFIRRKLVIEDLGKTALAELNTALKEASANTITPQQKFAIQFHKHKFNTLNNALTQAPTPTKPMEQSYQPERSTYLASKKEKAVSGTGVHAVHSDMNSGSVVMNQYPAKQSDAVRQALRKNVNLLTDADFRALDEYARKAPKGDMHLDVVYTRREDRDKLMVFVDGQGRLCDVNNGLISTTGSVLYAMDRYGNLFYEKDKTMKRGVIYNHSSFNAGNDVICAGGIRIAAGVLKEIDNRSGHYQPSRDNLHNCVEVLQQEGVDLSQAAVSVAYKVGENLMSDEYKATTFLQNKQARPDLVSR</sequence>
<dbReference type="PANTHER" id="PTHR31250:SF27">
    <property type="entry name" value="IQ DOMAIN-CONTAINING PROTEIN IQM5"/>
    <property type="match status" value="1"/>
</dbReference>
<reference evidence="3" key="1">
    <citation type="submission" date="2024-05" db="EMBL/GenBank/DDBJ databases">
        <authorList>
            <person name="Jung D.-H."/>
        </authorList>
    </citation>
    <scope>NUCLEOTIDE SEQUENCE</scope>
    <source>
        <strain evidence="3">JA-25</strain>
    </source>
</reference>
<evidence type="ECO:0000256" key="1">
    <source>
        <dbReference type="ARBA" id="ARBA00004496"/>
    </source>
</evidence>
<name>A0ABX0QLS2_9BACT</name>
<organism evidence="3 4">
    <name type="scientific">Fibrivirga algicola</name>
    <dbReference type="NCBI Taxonomy" id="2950420"/>
    <lineage>
        <taxon>Bacteria</taxon>
        <taxon>Pseudomonadati</taxon>
        <taxon>Bacteroidota</taxon>
        <taxon>Cytophagia</taxon>
        <taxon>Cytophagales</taxon>
        <taxon>Spirosomataceae</taxon>
        <taxon>Fibrivirga</taxon>
    </lineage>
</organism>
<proteinExistence type="predicted"/>
<evidence type="ECO:0000313" key="3">
    <source>
        <dbReference type="EMBL" id="NID13435.1"/>
    </source>
</evidence>
<evidence type="ECO:0000313" key="4">
    <source>
        <dbReference type="Proteomes" id="UP000606008"/>
    </source>
</evidence>
<dbReference type="PANTHER" id="PTHR31250">
    <property type="entry name" value="IQ DOMAIN-CONTAINING PROTEIN IQM3"/>
    <property type="match status" value="1"/>
</dbReference>
<protein>
    <submittedName>
        <fullName evidence="3">Uncharacterized protein</fullName>
    </submittedName>
</protein>
<keyword evidence="4" id="KW-1185">Reference proteome</keyword>
<dbReference type="InterPro" id="IPR044159">
    <property type="entry name" value="IQM"/>
</dbReference>
<accession>A0ABX0QLS2</accession>